<feature type="signal peptide" evidence="2">
    <location>
        <begin position="1"/>
        <end position="18"/>
    </location>
</feature>
<evidence type="ECO:0000313" key="4">
    <source>
        <dbReference type="EMBL" id="PJR03520.1"/>
    </source>
</evidence>
<dbReference type="EMBL" id="NIPO01000001">
    <property type="protein sequence ID" value="PJR03520.1"/>
    <property type="molecule type" value="Genomic_DNA"/>
</dbReference>
<protein>
    <recommendedName>
        <fullName evidence="3">Secretion system C-terminal sorting domain-containing protein</fullName>
    </recommendedName>
</protein>
<dbReference type="InterPro" id="IPR026444">
    <property type="entry name" value="Secre_tail"/>
</dbReference>
<dbReference type="AlphaFoldDB" id="A0A2M9R3T3"/>
<feature type="chain" id="PRO_5014786737" description="Secretion system C-terminal sorting domain-containing protein" evidence="2">
    <location>
        <begin position="19"/>
        <end position="318"/>
    </location>
</feature>
<dbReference type="NCBIfam" id="TIGR04183">
    <property type="entry name" value="Por_Secre_tail"/>
    <property type="match status" value="1"/>
</dbReference>
<reference evidence="4 5" key="1">
    <citation type="submission" date="2017-06" db="EMBL/GenBank/DDBJ databases">
        <title>Description of Avrilella dinanensis gen. nov. sp. nov.</title>
        <authorList>
            <person name="Leyer C."/>
            <person name="Sassi M."/>
            <person name="Minet J."/>
            <person name="Kayal S."/>
            <person name="Cattoir V."/>
        </authorList>
    </citation>
    <scope>NUCLEOTIDE SEQUENCE [LARGE SCALE GENOMIC DNA]</scope>
    <source>
        <strain evidence="4 5">UR159</strain>
    </source>
</reference>
<organism evidence="4 5">
    <name type="scientific">Avrilella dinanensis</name>
    <dbReference type="NCBI Taxonomy" id="2008672"/>
    <lineage>
        <taxon>Bacteria</taxon>
        <taxon>Pseudomonadati</taxon>
        <taxon>Bacteroidota</taxon>
        <taxon>Flavobacteriia</taxon>
        <taxon>Flavobacteriales</taxon>
        <taxon>Flavobacteriaceae</taxon>
        <taxon>Avrilella</taxon>
    </lineage>
</organism>
<proteinExistence type="predicted"/>
<name>A0A2M9R3T3_9FLAO</name>
<accession>A0A2M9R3T3</accession>
<dbReference type="Pfam" id="PF18962">
    <property type="entry name" value="Por_Secre_tail"/>
    <property type="match status" value="1"/>
</dbReference>
<feature type="domain" description="Secretion system C-terminal sorting" evidence="3">
    <location>
        <begin position="252"/>
        <end position="317"/>
    </location>
</feature>
<evidence type="ECO:0000313" key="5">
    <source>
        <dbReference type="Proteomes" id="UP000231960"/>
    </source>
</evidence>
<gene>
    <name evidence="4" type="ORF">CDL10_02565</name>
</gene>
<evidence type="ECO:0000256" key="2">
    <source>
        <dbReference type="SAM" id="SignalP"/>
    </source>
</evidence>
<comment type="caution">
    <text evidence="4">The sequence shown here is derived from an EMBL/GenBank/DDBJ whole genome shotgun (WGS) entry which is preliminary data.</text>
</comment>
<keyword evidence="1 2" id="KW-0732">Signal</keyword>
<dbReference type="OrthoDB" id="866189at2"/>
<dbReference type="Proteomes" id="UP000231960">
    <property type="component" value="Unassembled WGS sequence"/>
</dbReference>
<evidence type="ECO:0000256" key="1">
    <source>
        <dbReference type="ARBA" id="ARBA00022729"/>
    </source>
</evidence>
<sequence length="318" mass="34410">MKKILSLILFGGCVCSYAQPFPPQAGEEGSTAIHKDSSLFVAWATEIELQRGYQNISNPGLGYASAGEPEYALGYPDGKVVSLGDGGEAILMFNPPIADKTGFDFAVFENSPAGYLELAVVEISSDGVNYFRFPAISMTQTDVQLGTFETPIATDLHNLAGKYIGDYGTPFDISDINNSSLLDKSQIRYVKITDVVGSIDENYGTPDSNGNMINDSYPTPFISGGFDLQGVGVISQGVPSGLESDVLNHLNIYPNPFDNQIFVEGTDKTDLQITIYNMRGKICLQTSNNKIDTSGLPAGVYMLRLEAEGKQLFQKMIK</sequence>
<keyword evidence="5" id="KW-1185">Reference proteome</keyword>
<dbReference type="RefSeq" id="WP_100677088.1">
    <property type="nucleotide sequence ID" value="NZ_NIPO01000001.1"/>
</dbReference>
<evidence type="ECO:0000259" key="3">
    <source>
        <dbReference type="Pfam" id="PF18962"/>
    </source>
</evidence>